<dbReference type="AlphaFoldDB" id="A0A1I5XV80"/>
<protein>
    <submittedName>
        <fullName evidence="1">Uncharacterized protein</fullName>
    </submittedName>
</protein>
<name>A0A1I5XV80_9BACI</name>
<dbReference type="Proteomes" id="UP000198734">
    <property type="component" value="Unassembled WGS sequence"/>
</dbReference>
<sequence>MELIPLGLFGFVENQFYRVLSLVFHSTLCEKLH</sequence>
<reference evidence="2" key="1">
    <citation type="submission" date="2016-10" db="EMBL/GenBank/DDBJ databases">
        <authorList>
            <person name="Varghese N."/>
            <person name="Submissions S."/>
        </authorList>
    </citation>
    <scope>NUCLEOTIDE SEQUENCE [LARGE SCALE GENOMIC DNA]</scope>
    <source>
        <strain evidence="2">DSM 11706</strain>
    </source>
</reference>
<gene>
    <name evidence="1" type="ORF">SAMN05421670_1737</name>
</gene>
<dbReference type="STRING" id="126156.SAMN05421670_1737"/>
<organism evidence="1 2">
    <name type="scientific">Psychrobacillus psychrotolerans</name>
    <dbReference type="NCBI Taxonomy" id="126156"/>
    <lineage>
        <taxon>Bacteria</taxon>
        <taxon>Bacillati</taxon>
        <taxon>Bacillota</taxon>
        <taxon>Bacilli</taxon>
        <taxon>Bacillales</taxon>
        <taxon>Bacillaceae</taxon>
        <taxon>Psychrobacillus</taxon>
    </lineage>
</organism>
<proteinExistence type="predicted"/>
<dbReference type="EMBL" id="FOXU01000002">
    <property type="protein sequence ID" value="SFQ35853.1"/>
    <property type="molecule type" value="Genomic_DNA"/>
</dbReference>
<evidence type="ECO:0000313" key="1">
    <source>
        <dbReference type="EMBL" id="SFQ35853.1"/>
    </source>
</evidence>
<evidence type="ECO:0000313" key="2">
    <source>
        <dbReference type="Proteomes" id="UP000198734"/>
    </source>
</evidence>
<keyword evidence="2" id="KW-1185">Reference proteome</keyword>
<accession>A0A1I5XV80</accession>